<accession>A0A510DVM1</accession>
<keyword evidence="5" id="KW-1185">Reference proteome</keyword>
<gene>
    <name evidence="3" type="ORF">IC006_1381</name>
    <name evidence="4" type="ORF">IC007_1356</name>
</gene>
<dbReference type="CDD" id="cd16442">
    <property type="entry name" value="BPL"/>
    <property type="match status" value="1"/>
</dbReference>
<organism evidence="3 5">
    <name type="scientific">Sulfuracidifex tepidarius</name>
    <dbReference type="NCBI Taxonomy" id="1294262"/>
    <lineage>
        <taxon>Archaea</taxon>
        <taxon>Thermoproteota</taxon>
        <taxon>Thermoprotei</taxon>
        <taxon>Sulfolobales</taxon>
        <taxon>Sulfolobaceae</taxon>
        <taxon>Sulfuracidifex</taxon>
    </lineage>
</organism>
<feature type="domain" description="BPL/LPL catalytic" evidence="2">
    <location>
        <begin position="1"/>
        <end position="170"/>
    </location>
</feature>
<proteinExistence type="predicted"/>
<evidence type="ECO:0000313" key="3">
    <source>
        <dbReference type="EMBL" id="BBG24080.1"/>
    </source>
</evidence>
<dbReference type="InterPro" id="IPR004408">
    <property type="entry name" value="Biotin_CoA_COase_ligase"/>
</dbReference>
<dbReference type="PANTHER" id="PTHR12835:SF5">
    <property type="entry name" value="BIOTIN--PROTEIN LIGASE"/>
    <property type="match status" value="1"/>
</dbReference>
<evidence type="ECO:0000259" key="2">
    <source>
        <dbReference type="PROSITE" id="PS51733"/>
    </source>
</evidence>
<dbReference type="Pfam" id="PF03099">
    <property type="entry name" value="BPL_LplA_LipB"/>
    <property type="match status" value="1"/>
</dbReference>
<dbReference type="SUPFAM" id="SSF55681">
    <property type="entry name" value="Class II aaRS and biotin synthetases"/>
    <property type="match status" value="1"/>
</dbReference>
<dbReference type="Proteomes" id="UP000322983">
    <property type="component" value="Chromosome"/>
</dbReference>
<evidence type="ECO:0000313" key="6">
    <source>
        <dbReference type="Proteomes" id="UP000325030"/>
    </source>
</evidence>
<dbReference type="PROSITE" id="PS51733">
    <property type="entry name" value="BPL_LPL_CATALYTIC"/>
    <property type="match status" value="1"/>
</dbReference>
<dbReference type="PANTHER" id="PTHR12835">
    <property type="entry name" value="BIOTIN PROTEIN LIGASE"/>
    <property type="match status" value="1"/>
</dbReference>
<dbReference type="RefSeq" id="WP_054845706.1">
    <property type="nucleotide sequence ID" value="NZ_AP018929.1"/>
</dbReference>
<dbReference type="NCBIfam" id="TIGR00121">
    <property type="entry name" value="birA_ligase"/>
    <property type="match status" value="1"/>
</dbReference>
<evidence type="ECO:0000313" key="5">
    <source>
        <dbReference type="Proteomes" id="UP000322983"/>
    </source>
</evidence>
<sequence>MLSEIHLKKVTSTQDFAEAIAGIVEGEILVVAEEQTRARGRMGRSWFSPRGGLWVTYVKRDFPIEKVPHTTLKVSLAIADLLSELNPKIRWPNDVVVNDKKIAGVLIEASVYGNSDRGDLFIGFGIDTDVREFPPDVNATSYLIETGKSFTKDVKEIVEKMNFWLEKDDNEAVNQVNERLSIKERKVRLITKEDEFTCKALFVDYMGRLVTECGIFEVQDVERVELAN</sequence>
<dbReference type="AlphaFoldDB" id="A0A510DVM1"/>
<evidence type="ECO:0000313" key="4">
    <source>
        <dbReference type="EMBL" id="BBG26835.1"/>
    </source>
</evidence>
<dbReference type="GeneID" id="41717699"/>
<dbReference type="EMBL" id="AP018929">
    <property type="protein sequence ID" value="BBG24080.1"/>
    <property type="molecule type" value="Genomic_DNA"/>
</dbReference>
<dbReference type="EMBL" id="AP018930">
    <property type="protein sequence ID" value="BBG26835.1"/>
    <property type="molecule type" value="Genomic_DNA"/>
</dbReference>
<dbReference type="InterPro" id="IPR004143">
    <property type="entry name" value="BPL_LPL_catalytic"/>
</dbReference>
<dbReference type="KEGG" id="step:IC006_1381"/>
<dbReference type="STRING" id="1294262.GCA_001316085_01365"/>
<dbReference type="OrthoDB" id="46252at2157"/>
<reference evidence="6" key="1">
    <citation type="submission" date="2018-09" db="EMBL/GenBank/DDBJ databases">
        <title>Complete Genome Sequencing of Sulfolobus sp. JCM 16834.</title>
        <authorList>
            <person name="Kato S."/>
            <person name="Itoh T."/>
            <person name="Ohkuma M."/>
        </authorList>
    </citation>
    <scope>NUCLEOTIDE SEQUENCE [LARGE SCALE GENOMIC DNA]</scope>
    <source>
        <strain evidence="6">IC-007</strain>
    </source>
</reference>
<dbReference type="GO" id="GO:0004077">
    <property type="term" value="F:biotin--[biotin carboxyl-carrier protein] ligase activity"/>
    <property type="evidence" value="ECO:0007669"/>
    <property type="project" value="InterPro"/>
</dbReference>
<evidence type="ECO:0000256" key="1">
    <source>
        <dbReference type="ARBA" id="ARBA00022598"/>
    </source>
</evidence>
<dbReference type="Proteomes" id="UP000325030">
    <property type="component" value="Chromosome"/>
</dbReference>
<accession>A0A510E2V0</accession>
<dbReference type="Gene3D" id="3.30.930.10">
    <property type="entry name" value="Bira Bifunctional Protein, Domain 2"/>
    <property type="match status" value="1"/>
</dbReference>
<reference evidence="3 5" key="2">
    <citation type="journal article" date="2020" name="Int. J. Syst. Evol. Microbiol.">
        <title>Sulfuracidifex tepidarius gen. nov., sp. nov. and transfer of Sulfolobus metallicus Huber and Stetter 1992 to the genus Sulfuracidifex as Sulfuracidifex metallicus comb. nov.</title>
        <authorList>
            <person name="Itoh T."/>
            <person name="Miura T."/>
            <person name="Sakai H.D."/>
            <person name="Kato S."/>
            <person name="Ohkuma M."/>
            <person name="Takashina T."/>
        </authorList>
    </citation>
    <scope>NUCLEOTIDE SEQUENCE [LARGE SCALE GENOMIC DNA]</scope>
    <source>
        <strain evidence="3 5">IC-006</strain>
        <strain evidence="4">IC-007</strain>
    </source>
</reference>
<protein>
    <submittedName>
        <fullName evidence="3">Biotin ligase</fullName>
    </submittedName>
</protein>
<name>A0A510DVM1_9CREN</name>
<keyword evidence="1 3" id="KW-0436">Ligase</keyword>
<dbReference type="InterPro" id="IPR045864">
    <property type="entry name" value="aa-tRNA-synth_II/BPL/LPL"/>
</dbReference>
<dbReference type="GO" id="GO:0005737">
    <property type="term" value="C:cytoplasm"/>
    <property type="evidence" value="ECO:0007669"/>
    <property type="project" value="TreeGrafter"/>
</dbReference>